<dbReference type="GO" id="GO:0005634">
    <property type="term" value="C:nucleus"/>
    <property type="evidence" value="ECO:0007669"/>
    <property type="project" value="UniProtKB-SubCell"/>
</dbReference>
<evidence type="ECO:0000256" key="6">
    <source>
        <dbReference type="ARBA" id="ARBA00023163"/>
    </source>
</evidence>
<dbReference type="STRING" id="906689.A0A2I0WDJ0"/>
<reference evidence="10 11" key="2">
    <citation type="journal article" date="2017" name="Nature">
        <title>The Apostasia genome and the evolution of orchids.</title>
        <authorList>
            <person name="Zhang G.Q."/>
            <person name="Liu K.W."/>
            <person name="Li Z."/>
            <person name="Lohaus R."/>
            <person name="Hsiao Y.Y."/>
            <person name="Niu S.C."/>
            <person name="Wang J.Y."/>
            <person name="Lin Y.C."/>
            <person name="Xu Q."/>
            <person name="Chen L.J."/>
            <person name="Yoshida K."/>
            <person name="Fujiwara S."/>
            <person name="Wang Z.W."/>
            <person name="Zhang Y.Q."/>
            <person name="Mitsuda N."/>
            <person name="Wang M."/>
            <person name="Liu G.H."/>
            <person name="Pecoraro L."/>
            <person name="Huang H.X."/>
            <person name="Xiao X.J."/>
            <person name="Lin M."/>
            <person name="Wu X.Y."/>
            <person name="Wu W.L."/>
            <person name="Chen Y.Y."/>
            <person name="Chang S.B."/>
            <person name="Sakamoto S."/>
            <person name="Ohme-Takagi M."/>
            <person name="Yagi M."/>
            <person name="Zeng S.J."/>
            <person name="Shen C.Y."/>
            <person name="Yeh C.M."/>
            <person name="Luo Y.B."/>
            <person name="Tsai W.C."/>
            <person name="Van de Peer Y."/>
            <person name="Liu Z.J."/>
        </authorList>
    </citation>
    <scope>NUCLEOTIDE SEQUENCE [LARGE SCALE GENOMIC DNA]</scope>
    <source>
        <tissue evidence="10">The whole plant</tissue>
    </source>
</reference>
<keyword evidence="2" id="KW-0217">Developmental protein</keyword>
<dbReference type="GO" id="GO:0009908">
    <property type="term" value="P:flower development"/>
    <property type="evidence" value="ECO:0007669"/>
    <property type="project" value="UniProtKB-KW"/>
</dbReference>
<dbReference type="InterPro" id="IPR008942">
    <property type="entry name" value="ENTH_VHS"/>
</dbReference>
<dbReference type="Pfam" id="PF04818">
    <property type="entry name" value="CID"/>
    <property type="match status" value="1"/>
</dbReference>
<keyword evidence="3" id="KW-0507">mRNA processing</keyword>
<feature type="compositionally biased region" description="Polar residues" evidence="8">
    <location>
        <begin position="517"/>
        <end position="528"/>
    </location>
</feature>
<dbReference type="PROSITE" id="PS51391">
    <property type="entry name" value="CID"/>
    <property type="match status" value="1"/>
</dbReference>
<sequence>MRKSHKGQEKVKKVYSVGCEPAREVRAEFTSVDFLGDAQKLEGQTTNGVKPGTVVRSKKKSAENYMPRQDPLKGKLATSEGNLVLEASVDYRGDCFQFGAITRKMIGNADFSSAKRSIFKDERVNSSKNSSKNESSHFIEAKRNNKNPSIIRSGSIRADNCTPSTTEPYDNMNTPQLMKSFKGSGDVSISSSAGIEDLIKKSFNGTNGRNFKHNKTSGTHVRSRRRALRFVEDDDGEECRTPIHHVTAVTLMREYSGTFDSERKSQMQPESCKDFPQNASLSNTGFSLIGNVGSRVDERPSNLTGNMEMMDSCFSASRPRNVEANVLKYSANLLECSNSVKQKKFKTAFPNGRAANEKLATLVCPGNMDKLASLKTLKDQVRGENPYNAQFGESCKAFGTSHFSCSPAISQNPKLPLEKSKSNSSGLTFTENSSIVNFSAECYTVKDVSAGQRSDITREATSADSSADSKLTDSGMSMKHLIAAAQAKRRQAHSHQLHDGNGTPRSSLTPQCIRGRSPNQMSTVQTLPSGGDPFQKDKKWFQTSVHNEPSLTSHQFLPEKWRDHEDFDHRPSTRNLQPTDSSSGGTEAAVARDALEGMIETLSRARDSIGRATRHAIDCAKYGIANEVVELLIHKLEGEPSLSHRIDLFFLVDSITQCSHAQKGIAGASYVPIVQAALPRLLGAAAPAGPSAHENRRQCLKVLRLWLERKILPEYFLRSCMDEIEVRNDGLNSEVSHRIPSCVEQCVDDPIREMESLLVDQYGSNTTFLFAGNFSADDLEGDEDFRSSPYTGTTDCSPHEAGGVSEVLLGSEGRRMDAHHHALEHVENEIEMEDALTISPDERSIGGGSSYSLPDQENCRVFESTCGNQNELLLLREGSPPLPLDPSLATPPLPPSPPPPTPPPPSSPPPMPPPKSPPTIPLPLELSAVISLTQSQMPSSSCPYRCNPSLRKEYCRMENDKKLLQPIGKNATEVSTVELKNDSVVQQSPIFLATGINNTEFMFGITSSLPFEIAHDRHLTHEVSHSSKLFQQCGETIQQMPSDSALPALRILNHPLLSSQMLSDPLSHGNSICQHHLQQKYSPYTSTFPFGQRKYGAEEQWMSHCSDVDQDNYDAWNIGRKISSCISAPSVQDGCCRLNMERTSTSIDFHHPPHYSAPSQASLTGDSIHNFTGIDFWRPT</sequence>
<feature type="compositionally biased region" description="Pro residues" evidence="8">
    <location>
        <begin position="880"/>
        <end position="921"/>
    </location>
</feature>
<keyword evidence="5" id="KW-0287">Flowering</keyword>
<protein>
    <submittedName>
        <fullName evidence="10">ENHANCER OF AG-4 protein 2</fullName>
    </submittedName>
</protein>
<evidence type="ECO:0000313" key="11">
    <source>
        <dbReference type="Proteomes" id="UP000233837"/>
    </source>
</evidence>
<evidence type="ECO:0000313" key="10">
    <source>
        <dbReference type="EMBL" id="PKU73726.1"/>
    </source>
</evidence>
<dbReference type="Gene3D" id="1.25.40.90">
    <property type="match status" value="1"/>
</dbReference>
<comment type="subcellular location">
    <subcellularLocation>
        <location evidence="1">Nucleus</location>
    </subcellularLocation>
</comment>
<feature type="region of interest" description="Disordered" evidence="8">
    <location>
        <begin position="203"/>
        <end position="222"/>
    </location>
</feature>
<dbReference type="PANTHER" id="PTHR12550">
    <property type="entry name" value="HEPATOMA-DERIVED GROWTH FACTOR-RELATED"/>
    <property type="match status" value="1"/>
</dbReference>
<keyword evidence="7" id="KW-0539">Nucleus</keyword>
<proteinExistence type="predicted"/>
<name>A0A2I0WDJ0_9ASPA</name>
<dbReference type="OrthoDB" id="738544at2759"/>
<dbReference type="Proteomes" id="UP000233837">
    <property type="component" value="Unassembled WGS sequence"/>
</dbReference>
<keyword evidence="11" id="KW-1185">Reference proteome</keyword>
<evidence type="ECO:0000256" key="1">
    <source>
        <dbReference type="ARBA" id="ARBA00004123"/>
    </source>
</evidence>
<dbReference type="EMBL" id="KZ502729">
    <property type="protein sequence ID" value="PKU73726.1"/>
    <property type="molecule type" value="Genomic_DNA"/>
</dbReference>
<dbReference type="AlphaFoldDB" id="A0A2I0WDJ0"/>
<evidence type="ECO:0000256" key="7">
    <source>
        <dbReference type="ARBA" id="ARBA00023242"/>
    </source>
</evidence>
<evidence type="ECO:0000256" key="4">
    <source>
        <dbReference type="ARBA" id="ARBA00023015"/>
    </source>
</evidence>
<dbReference type="FunFam" id="1.25.40.90:FF:000037">
    <property type="entry name" value="Enhancer of ag-4 2"/>
    <property type="match status" value="1"/>
</dbReference>
<reference evidence="10 11" key="1">
    <citation type="journal article" date="2016" name="Sci. Rep.">
        <title>The Dendrobium catenatum Lindl. genome sequence provides insights into polysaccharide synthase, floral development and adaptive evolution.</title>
        <authorList>
            <person name="Zhang G.Q."/>
            <person name="Xu Q."/>
            <person name="Bian C."/>
            <person name="Tsai W.C."/>
            <person name="Yeh C.M."/>
            <person name="Liu K.W."/>
            <person name="Yoshida K."/>
            <person name="Zhang L.S."/>
            <person name="Chang S.B."/>
            <person name="Chen F."/>
            <person name="Shi Y."/>
            <person name="Su Y.Y."/>
            <person name="Zhang Y.Q."/>
            <person name="Chen L.J."/>
            <person name="Yin Y."/>
            <person name="Lin M."/>
            <person name="Huang H."/>
            <person name="Deng H."/>
            <person name="Wang Z.W."/>
            <person name="Zhu S.L."/>
            <person name="Zhao X."/>
            <person name="Deng C."/>
            <person name="Niu S.C."/>
            <person name="Huang J."/>
            <person name="Wang M."/>
            <person name="Liu G.H."/>
            <person name="Yang H.J."/>
            <person name="Xiao X.J."/>
            <person name="Hsiao Y.Y."/>
            <person name="Wu W.L."/>
            <person name="Chen Y.Y."/>
            <person name="Mitsuda N."/>
            <person name="Ohme-Takagi M."/>
            <person name="Luo Y.B."/>
            <person name="Van de Peer Y."/>
            <person name="Liu Z.J."/>
        </authorList>
    </citation>
    <scope>NUCLEOTIDE SEQUENCE [LARGE SCALE GENOMIC DNA]</scope>
    <source>
        <tissue evidence="10">The whole plant</tissue>
    </source>
</reference>
<feature type="region of interest" description="Disordered" evidence="8">
    <location>
        <begin position="122"/>
        <end position="185"/>
    </location>
</feature>
<keyword evidence="4" id="KW-0805">Transcription regulation</keyword>
<gene>
    <name evidence="10" type="primary">HUA2</name>
    <name evidence="10" type="ORF">MA16_Dca013307</name>
</gene>
<evidence type="ECO:0000259" key="9">
    <source>
        <dbReference type="PROSITE" id="PS51391"/>
    </source>
</evidence>
<dbReference type="PANTHER" id="PTHR12550:SF70">
    <property type="entry name" value="JIL-1 ANCHORING AND STABILIZING PROTEIN, ISOFORM A"/>
    <property type="match status" value="1"/>
</dbReference>
<dbReference type="InterPro" id="IPR006569">
    <property type="entry name" value="CID_dom"/>
</dbReference>
<keyword evidence="6" id="KW-0804">Transcription</keyword>
<feature type="compositionally biased region" description="Basic and acidic residues" evidence="8">
    <location>
        <begin position="134"/>
        <end position="143"/>
    </location>
</feature>
<feature type="compositionally biased region" description="Polar residues" evidence="8">
    <location>
        <begin position="573"/>
        <end position="585"/>
    </location>
</feature>
<feature type="compositionally biased region" description="Basic residues" evidence="8">
    <location>
        <begin position="210"/>
        <end position="222"/>
    </location>
</feature>
<accession>A0A2I0WDJ0</accession>
<evidence type="ECO:0000256" key="3">
    <source>
        <dbReference type="ARBA" id="ARBA00022664"/>
    </source>
</evidence>
<feature type="compositionally biased region" description="Polar residues" evidence="8">
    <location>
        <begin position="453"/>
        <end position="475"/>
    </location>
</feature>
<feature type="region of interest" description="Disordered" evidence="8">
    <location>
        <begin position="453"/>
        <end position="537"/>
    </location>
</feature>
<dbReference type="GO" id="GO:0006397">
    <property type="term" value="P:mRNA processing"/>
    <property type="evidence" value="ECO:0007669"/>
    <property type="project" value="UniProtKB-KW"/>
</dbReference>
<evidence type="ECO:0000256" key="2">
    <source>
        <dbReference type="ARBA" id="ARBA00022473"/>
    </source>
</evidence>
<feature type="region of interest" description="Disordered" evidence="8">
    <location>
        <begin position="876"/>
        <end position="922"/>
    </location>
</feature>
<evidence type="ECO:0000256" key="8">
    <source>
        <dbReference type="SAM" id="MobiDB-lite"/>
    </source>
</evidence>
<dbReference type="SMART" id="SM00582">
    <property type="entry name" value="RPR"/>
    <property type="match status" value="1"/>
</dbReference>
<feature type="compositionally biased region" description="Polar residues" evidence="8">
    <location>
        <begin position="161"/>
        <end position="177"/>
    </location>
</feature>
<organism evidence="10 11">
    <name type="scientific">Dendrobium catenatum</name>
    <dbReference type="NCBI Taxonomy" id="906689"/>
    <lineage>
        <taxon>Eukaryota</taxon>
        <taxon>Viridiplantae</taxon>
        <taxon>Streptophyta</taxon>
        <taxon>Embryophyta</taxon>
        <taxon>Tracheophyta</taxon>
        <taxon>Spermatophyta</taxon>
        <taxon>Magnoliopsida</taxon>
        <taxon>Liliopsida</taxon>
        <taxon>Asparagales</taxon>
        <taxon>Orchidaceae</taxon>
        <taxon>Epidendroideae</taxon>
        <taxon>Malaxideae</taxon>
        <taxon>Dendrobiinae</taxon>
        <taxon>Dendrobium</taxon>
    </lineage>
</organism>
<feature type="domain" description="CID" evidence="9">
    <location>
        <begin position="587"/>
        <end position="728"/>
    </location>
</feature>
<feature type="region of interest" description="Disordered" evidence="8">
    <location>
        <begin position="565"/>
        <end position="587"/>
    </location>
</feature>
<evidence type="ECO:0000256" key="5">
    <source>
        <dbReference type="ARBA" id="ARBA00023089"/>
    </source>
</evidence>